<dbReference type="EMBL" id="LT629750">
    <property type="protein sequence ID" value="SDT50403.1"/>
    <property type="molecule type" value="Genomic_DNA"/>
</dbReference>
<evidence type="ECO:0000313" key="3">
    <source>
        <dbReference type="Proteomes" id="UP000243904"/>
    </source>
</evidence>
<gene>
    <name evidence="2" type="ORF">SAMN05444158_6561</name>
</gene>
<dbReference type="InterPro" id="IPR038770">
    <property type="entry name" value="Na+/solute_symporter_sf"/>
</dbReference>
<organism evidence="2 3">
    <name type="scientific">Bradyrhizobium canariense</name>
    <dbReference type="NCBI Taxonomy" id="255045"/>
    <lineage>
        <taxon>Bacteria</taxon>
        <taxon>Pseudomonadati</taxon>
        <taxon>Pseudomonadota</taxon>
        <taxon>Alphaproteobacteria</taxon>
        <taxon>Hyphomicrobiales</taxon>
        <taxon>Nitrobacteraceae</taxon>
        <taxon>Bradyrhizobium</taxon>
    </lineage>
</organism>
<dbReference type="GO" id="GO:0005886">
    <property type="term" value="C:plasma membrane"/>
    <property type="evidence" value="ECO:0007669"/>
    <property type="project" value="TreeGrafter"/>
</dbReference>
<dbReference type="Proteomes" id="UP000243904">
    <property type="component" value="Chromosome I"/>
</dbReference>
<feature type="transmembrane region" description="Helical" evidence="1">
    <location>
        <begin position="71"/>
        <end position="90"/>
    </location>
</feature>
<dbReference type="Pfam" id="PF13593">
    <property type="entry name" value="SBF_like"/>
    <property type="match status" value="1"/>
</dbReference>
<proteinExistence type="predicted"/>
<protein>
    <submittedName>
        <fullName evidence="2">Solute carrier family 10 (Sodium/bile acid cotransporter), member 7</fullName>
    </submittedName>
</protein>
<dbReference type="AlphaFoldDB" id="A0A1H2AWW0"/>
<feature type="transmembrane region" description="Helical" evidence="1">
    <location>
        <begin position="102"/>
        <end position="122"/>
    </location>
</feature>
<keyword evidence="1" id="KW-1133">Transmembrane helix</keyword>
<dbReference type="PANTHER" id="PTHR18640:SF5">
    <property type="entry name" value="SODIUM_BILE ACID COTRANSPORTER 7"/>
    <property type="match status" value="1"/>
</dbReference>
<evidence type="ECO:0000256" key="1">
    <source>
        <dbReference type="SAM" id="Phobius"/>
    </source>
</evidence>
<dbReference type="Gene3D" id="1.20.1530.20">
    <property type="match status" value="1"/>
</dbReference>
<feature type="transmembrane region" description="Helical" evidence="1">
    <location>
        <begin position="134"/>
        <end position="157"/>
    </location>
</feature>
<dbReference type="PIRSF" id="PIRSF026166">
    <property type="entry name" value="UCP026166"/>
    <property type="match status" value="1"/>
</dbReference>
<keyword evidence="1" id="KW-0812">Transmembrane</keyword>
<name>A0A1H2AWW0_9BRAD</name>
<dbReference type="InterPro" id="IPR016833">
    <property type="entry name" value="Put_Na-Bile_cotransptr"/>
</dbReference>
<keyword evidence="1" id="KW-0472">Membrane</keyword>
<keyword evidence="3" id="KW-1185">Reference proteome</keyword>
<reference evidence="3" key="1">
    <citation type="submission" date="2016-10" db="EMBL/GenBank/DDBJ databases">
        <authorList>
            <person name="Varghese N."/>
            <person name="Submissions S."/>
        </authorList>
    </citation>
    <scope>NUCLEOTIDE SEQUENCE [LARGE SCALE GENOMIC DNA]</scope>
    <source>
        <strain evidence="3">GAS369</strain>
    </source>
</reference>
<dbReference type="RefSeq" id="WP_146690246.1">
    <property type="nucleotide sequence ID" value="NZ_LT629750.1"/>
</dbReference>
<feature type="transmembrane region" description="Helical" evidence="1">
    <location>
        <begin position="202"/>
        <end position="221"/>
    </location>
</feature>
<feature type="transmembrane region" description="Helical" evidence="1">
    <location>
        <begin position="233"/>
        <end position="254"/>
    </location>
</feature>
<feature type="transmembrane region" description="Helical" evidence="1">
    <location>
        <begin position="283"/>
        <end position="302"/>
    </location>
</feature>
<dbReference type="PANTHER" id="PTHR18640">
    <property type="entry name" value="SOLUTE CARRIER FAMILY 10 MEMBER 7"/>
    <property type="match status" value="1"/>
</dbReference>
<evidence type="ECO:0000313" key="2">
    <source>
        <dbReference type="EMBL" id="SDT50403.1"/>
    </source>
</evidence>
<sequence>MILLRSVWSRIDRFLAAILLTVAFAAVMPARGDAAVAVGWLTDAAIALLFFMHGAKLSPEIALLGARHWRLHSMVFLSTFVLFPMLGISARFLAPNFLPEPLWAGVILLTALPSTVQASIAFTSVAGGNVPAALCSASASNLLGVFLTPLIAGFLLTRHGVDISVHSVLAIVVQLLLPFVAGQLLRPWIGAYVTRHARALKSVDYGSILLIVYSAFSHGVVDGIWHQIAAGDLFKVALVDVALLAAVITILTFASRQLGFARADEITIVFCGSKKSLASGLPIATLLFAGHVGLVVIPLMLFHQIQLMVCASLARHYAARRVTASEPPSGLAARSA</sequence>
<accession>A0A1H2AWW0</accession>
<feature type="transmembrane region" description="Helical" evidence="1">
    <location>
        <begin position="163"/>
        <end position="181"/>
    </location>
</feature>